<dbReference type="VEuPathDB" id="PlasmoDB:PocGH01_12077900"/>
<dbReference type="EMBL" id="LT594516">
    <property type="protein sequence ID" value="SBT78547.1"/>
    <property type="molecule type" value="Genomic_DNA"/>
</dbReference>
<accession>A0A1C3KWH2</accession>
<feature type="region of interest" description="Disordered" evidence="5">
    <location>
        <begin position="330"/>
        <end position="355"/>
    </location>
</feature>
<dbReference type="GO" id="GO:0003723">
    <property type="term" value="F:RNA binding"/>
    <property type="evidence" value="ECO:0007669"/>
    <property type="project" value="TreeGrafter"/>
</dbReference>
<reference evidence="6 7" key="1">
    <citation type="submission" date="2016-06" db="EMBL/GenBank/DDBJ databases">
        <authorList>
            <consortium name="Pathogen Informatics"/>
        </authorList>
    </citation>
    <scope>NUCLEOTIDE SEQUENCE [LARGE SCALE GENOMIC DNA]</scope>
    <source>
        <strain evidence="6">PowCR01</strain>
    </source>
</reference>
<evidence type="ECO:0000256" key="1">
    <source>
        <dbReference type="ARBA" id="ARBA00022741"/>
    </source>
</evidence>
<feature type="compositionally biased region" description="Basic and acidic residues" evidence="5">
    <location>
        <begin position="275"/>
        <end position="287"/>
    </location>
</feature>
<dbReference type="InterPro" id="IPR027417">
    <property type="entry name" value="P-loop_NTPase"/>
</dbReference>
<evidence type="ECO:0000256" key="4">
    <source>
        <dbReference type="ARBA" id="ARBA00022840"/>
    </source>
</evidence>
<feature type="compositionally biased region" description="Basic and acidic residues" evidence="5">
    <location>
        <begin position="480"/>
        <end position="497"/>
    </location>
</feature>
<keyword evidence="3" id="KW-0347">Helicase</keyword>
<keyword evidence="4" id="KW-0067">ATP-binding</keyword>
<evidence type="ECO:0000313" key="7">
    <source>
        <dbReference type="Proteomes" id="UP000243200"/>
    </source>
</evidence>
<dbReference type="PANTHER" id="PTHR18934:SF91">
    <property type="entry name" value="PRE-MRNA-SPLICING FACTOR ATP-DEPENDENT RNA HELICASE PRP16"/>
    <property type="match status" value="1"/>
</dbReference>
<feature type="compositionally biased region" description="Basic and acidic residues" evidence="5">
    <location>
        <begin position="340"/>
        <end position="353"/>
    </location>
</feature>
<dbReference type="AlphaFoldDB" id="A0A1C3KWH2"/>
<sequence>MKNYVICNREEKKFLFEKFKHDIVNLLKIHNVFFIIGKLEFEEFIGLIFILYEKKFHILNERSKLCVTFSDNILANCYRLIEDDLKDLFSISSGYYDNKEEEEEEGDEGEEDNKEYNPITENKIIFLDESKLLQKILFDPLLMQFNIIILTNIHKRLTKTDLLLSLLKRILPKRNDLFIFLFSDFFVENVLNFFSSYSSVRLYHEATSFTKGHENDERVGEIVISKQNVCKFGGAEEGKGIEENIRDEETFELVMKNKQDHTEKREKNVEAIVRKNKTERGKLEKMNRSSRQVQRLKHDKEQKEKKREKKQFSVENKELMDIINEKNCYARSRSNTMSSAEDRKERNISKSDSENMVIPHYDVEYREHIYRKRGRDKDENGGKGDKEAKKGNIRNCLFVNVAEHSQIYGIKNEKDDVQFADRENTYKAKDKINKKLEEWKNFAEELEKVNNRISIFVFHICNNSTYSYDEEKWNKRGKSEKRGKTEKRGETEKRGKKEKRAEAENTIYYLKESCSNYLQTSIGLIKYLYEKKKKSSNNILIFLNNEYEIDVVKKGLQNKNIERNCIEIINDNCRDDVDLIKLRNKIILAKDELFFSYKKIKKVKYIVDTCFMRDEIYDYDSNVTNKYTVLCNKSKCEERRLVCSNSICFRLITMNDYMNLMNDYYIPEILKKDIFYNIFFLKTIGIKNICSYDFVTAPILKSLKRCFELFYILNLMDINGNIIDKKLSLLICYLPLKFKYSIFLLNSIKYKCVYQVAVIISMLINEPIFLYNSQNLNRLKIMRLSLMAEESDILSYYNIFQNFLQAKDKKGFCYENFLVYKSLKKATKFFKKLENILLHKFGIQMESSHNIEYIFKAKISSFFYNVSKVVNDDKYKLLNGRSEHRLFYLDPLSILHETEHVKRKFIVYIDAYSNNESKIFMKHASIIDPIWLTNTCPSYFSNKHIKNTEEMQL</sequence>
<evidence type="ECO:0000256" key="5">
    <source>
        <dbReference type="SAM" id="MobiDB-lite"/>
    </source>
</evidence>
<evidence type="ECO:0000256" key="3">
    <source>
        <dbReference type="ARBA" id="ARBA00022806"/>
    </source>
</evidence>
<feature type="region of interest" description="Disordered" evidence="5">
    <location>
        <begin position="275"/>
        <end position="315"/>
    </location>
</feature>
<dbReference type="Proteomes" id="UP000243200">
    <property type="component" value="Chromosome 12"/>
</dbReference>
<proteinExistence type="predicted"/>
<feature type="compositionally biased region" description="Basic and acidic residues" evidence="5">
    <location>
        <begin position="296"/>
        <end position="315"/>
    </location>
</feature>
<name>A0A1C3KWH2_PLAOA</name>
<evidence type="ECO:0000313" key="6">
    <source>
        <dbReference type="EMBL" id="SBT78547.1"/>
    </source>
</evidence>
<dbReference type="GO" id="GO:0016787">
    <property type="term" value="F:hydrolase activity"/>
    <property type="evidence" value="ECO:0007669"/>
    <property type="project" value="UniProtKB-KW"/>
</dbReference>
<keyword evidence="2" id="KW-0378">Hydrolase</keyword>
<dbReference type="GO" id="GO:0004386">
    <property type="term" value="F:helicase activity"/>
    <property type="evidence" value="ECO:0007669"/>
    <property type="project" value="UniProtKB-KW"/>
</dbReference>
<dbReference type="OrthoDB" id="360515at2759"/>
<keyword evidence="1" id="KW-0547">Nucleotide-binding</keyword>
<dbReference type="PANTHER" id="PTHR18934">
    <property type="entry name" value="ATP-DEPENDENT RNA HELICASE"/>
    <property type="match status" value="1"/>
</dbReference>
<dbReference type="VEuPathDB" id="PlasmoDB:POWCR01_120071100"/>
<organism evidence="6 7">
    <name type="scientific">Plasmodium ovale</name>
    <name type="common">malaria parasite P. ovale</name>
    <dbReference type="NCBI Taxonomy" id="36330"/>
    <lineage>
        <taxon>Eukaryota</taxon>
        <taxon>Sar</taxon>
        <taxon>Alveolata</taxon>
        <taxon>Apicomplexa</taxon>
        <taxon>Aconoidasida</taxon>
        <taxon>Haemosporida</taxon>
        <taxon>Plasmodiidae</taxon>
        <taxon>Plasmodium</taxon>
        <taxon>Plasmodium (Plasmodium)</taxon>
    </lineage>
</organism>
<evidence type="ECO:0008006" key="8">
    <source>
        <dbReference type="Google" id="ProtNLM"/>
    </source>
</evidence>
<feature type="region of interest" description="Disordered" evidence="5">
    <location>
        <begin position="472"/>
        <end position="497"/>
    </location>
</feature>
<protein>
    <recommendedName>
        <fullName evidence="8">Helicase-associated domain-containing protein</fullName>
    </recommendedName>
</protein>
<gene>
    <name evidence="6" type="primary">PowCR01_120071100</name>
    <name evidence="6" type="ORF">POWCR01_120071100</name>
</gene>
<dbReference type="Gene3D" id="3.40.50.300">
    <property type="entry name" value="P-loop containing nucleotide triphosphate hydrolases"/>
    <property type="match status" value="2"/>
</dbReference>
<dbReference type="SUPFAM" id="SSF52540">
    <property type="entry name" value="P-loop containing nucleoside triphosphate hydrolases"/>
    <property type="match status" value="1"/>
</dbReference>
<evidence type="ECO:0000256" key="2">
    <source>
        <dbReference type="ARBA" id="ARBA00022801"/>
    </source>
</evidence>
<dbReference type="GO" id="GO:0005524">
    <property type="term" value="F:ATP binding"/>
    <property type="evidence" value="ECO:0007669"/>
    <property type="project" value="UniProtKB-KW"/>
</dbReference>